<dbReference type="CDD" id="cd16928">
    <property type="entry name" value="HATPase_GyrB-like"/>
    <property type="match status" value="1"/>
</dbReference>
<dbReference type="InterPro" id="IPR018522">
    <property type="entry name" value="TopoIIA_CS"/>
</dbReference>
<dbReference type="PANTHER" id="PTHR45866:SF12">
    <property type="entry name" value="DNA TOPOISOMERASE 4 SUBUNIT B"/>
    <property type="match status" value="1"/>
</dbReference>
<sequence>MTIDKVLKEKYDESSIEVLEGLDPVRKRPGMYIGSTGSRGLHHLVYEILDNAIDESLGGFCDTIKVSINKDGSVTIEDNGRGIPVKKHRTGIPTERVVFTVLHAGGKFNGSSYKVSGGLHGVGASVVNALSKWLEVEIYRNGKIYKDRFEDGGKPVFPLNEDGELEPLGETRKKGTKVTFLPDDTIFETVEFKAETIKTRMKETSFLNKGLKLIFSDARTGDTVEFLEKEGIVGFVRDITKDSQLLYDSICYIEGKDSDIEVEVAFNFTTDSRENILSFCNNINTVEGGNHVTGFKSIFTRVVNVLAKEVGYLKGKDKNFDGSEIREGINAIILLKHPDPQYEGQTKTKLGSTDAKSAVENVLSLELQKFFERNVEFLKAITDNAMKLRKIRDVEMKAREKFLSKDAKLNISTKLAACQTKDPSNAELFIVEGDSAGGSAKQGRDRKFQAILPLKGKILNVEKSSLSKIISNSEVATLINSLGCEVSSDSDHLDIKNLKYHKIVIMTDADVDGSHIRTLLLTFFFRYAPELIHEGYIYIAMPPLYKATVKGKSHYLYTDRDLGEFKTKVKGSKIELQRYKGLGEMNPDQLWDTTLDPKTRYLKQVSIEDAVTANEVTKLLMGDHVQPRRTFIHQEALTANIDI</sequence>
<keyword evidence="5" id="KW-0460">Magnesium</keyword>
<gene>
    <name evidence="9" type="ORF">J2Z35_002716</name>
</gene>
<dbReference type="SUPFAM" id="SSF54211">
    <property type="entry name" value="Ribosomal protein S5 domain 2-like"/>
    <property type="match status" value="1"/>
</dbReference>
<organism evidence="9 10">
    <name type="scientific">Acetoanaerobium pronyense</name>
    <dbReference type="NCBI Taxonomy" id="1482736"/>
    <lineage>
        <taxon>Bacteria</taxon>
        <taxon>Bacillati</taxon>
        <taxon>Bacillota</taxon>
        <taxon>Clostridia</taxon>
        <taxon>Peptostreptococcales</taxon>
        <taxon>Filifactoraceae</taxon>
        <taxon>Acetoanaerobium</taxon>
    </lineage>
</organism>
<dbReference type="InterPro" id="IPR013760">
    <property type="entry name" value="Topo_IIA-like_dom_sf"/>
</dbReference>
<keyword evidence="4" id="KW-0479">Metal-binding</keyword>
<dbReference type="InterPro" id="IPR003594">
    <property type="entry name" value="HATPase_dom"/>
</dbReference>
<comment type="cofactor">
    <cofactor evidence="2">
        <name>Mg(2+)</name>
        <dbReference type="ChEBI" id="CHEBI:18420"/>
    </cofactor>
</comment>
<dbReference type="Pfam" id="PF02518">
    <property type="entry name" value="HATPase_c"/>
    <property type="match status" value="1"/>
</dbReference>
<dbReference type="InterPro" id="IPR013759">
    <property type="entry name" value="Topo_IIA_B_C"/>
</dbReference>
<dbReference type="Pfam" id="PF00204">
    <property type="entry name" value="DNA_gyraseB"/>
    <property type="match status" value="1"/>
</dbReference>
<dbReference type="InterPro" id="IPR006171">
    <property type="entry name" value="TOPRIM_dom"/>
</dbReference>
<dbReference type="SUPFAM" id="SSF56719">
    <property type="entry name" value="Type II DNA topoisomerase"/>
    <property type="match status" value="1"/>
</dbReference>
<proteinExistence type="predicted"/>
<dbReference type="EC" id="5.6.2.2" evidence="3"/>
<protein>
    <recommendedName>
        <fullName evidence="3">DNA topoisomerase (ATP-hydrolyzing)</fullName>
        <ecNumber evidence="3">5.6.2.2</ecNumber>
    </recommendedName>
</protein>
<dbReference type="PROSITE" id="PS00177">
    <property type="entry name" value="TOPOISOMERASE_II"/>
    <property type="match status" value="1"/>
</dbReference>
<evidence type="ECO:0000256" key="6">
    <source>
        <dbReference type="ARBA" id="ARBA00023125"/>
    </source>
</evidence>
<keyword evidence="6" id="KW-0238">DNA-binding</keyword>
<dbReference type="SMART" id="SM00387">
    <property type="entry name" value="HATPase_c"/>
    <property type="match status" value="1"/>
</dbReference>
<evidence type="ECO:0000256" key="4">
    <source>
        <dbReference type="ARBA" id="ARBA00022723"/>
    </source>
</evidence>
<evidence type="ECO:0000256" key="5">
    <source>
        <dbReference type="ARBA" id="ARBA00022842"/>
    </source>
</evidence>
<dbReference type="InterPro" id="IPR036890">
    <property type="entry name" value="HATPase_C_sf"/>
</dbReference>
<evidence type="ECO:0000256" key="1">
    <source>
        <dbReference type="ARBA" id="ARBA00000185"/>
    </source>
</evidence>
<dbReference type="Pfam" id="PF00986">
    <property type="entry name" value="DNA_gyraseB_C"/>
    <property type="match status" value="1"/>
</dbReference>
<comment type="caution">
    <text evidence="9">The sequence shown here is derived from an EMBL/GenBank/DDBJ whole genome shotgun (WGS) entry which is preliminary data.</text>
</comment>
<dbReference type="Pfam" id="PF01751">
    <property type="entry name" value="Toprim"/>
    <property type="match status" value="1"/>
</dbReference>
<evidence type="ECO:0000256" key="2">
    <source>
        <dbReference type="ARBA" id="ARBA00001946"/>
    </source>
</evidence>
<dbReference type="InterPro" id="IPR014721">
    <property type="entry name" value="Ribsml_uS5_D2-typ_fold_subgr"/>
</dbReference>
<dbReference type="InterPro" id="IPR001241">
    <property type="entry name" value="Topo_IIA"/>
</dbReference>
<keyword evidence="7 9" id="KW-0413">Isomerase</keyword>
<feature type="domain" description="Toprim" evidence="8">
    <location>
        <begin position="426"/>
        <end position="543"/>
    </location>
</feature>
<evidence type="ECO:0000313" key="9">
    <source>
        <dbReference type="EMBL" id="MBP2028878.1"/>
    </source>
</evidence>
<dbReference type="PRINTS" id="PR01159">
    <property type="entry name" value="DNAGYRASEB"/>
</dbReference>
<evidence type="ECO:0000313" key="10">
    <source>
        <dbReference type="Proteomes" id="UP001314903"/>
    </source>
</evidence>
<dbReference type="PROSITE" id="PS50880">
    <property type="entry name" value="TOPRIM"/>
    <property type="match status" value="1"/>
</dbReference>
<evidence type="ECO:0000256" key="3">
    <source>
        <dbReference type="ARBA" id="ARBA00012895"/>
    </source>
</evidence>
<dbReference type="InterPro" id="IPR013506">
    <property type="entry name" value="Topo_IIA_bsu_dom2"/>
</dbReference>
<dbReference type="InterPro" id="IPR020568">
    <property type="entry name" value="Ribosomal_Su5_D2-typ_SF"/>
</dbReference>
<dbReference type="SMART" id="SM00433">
    <property type="entry name" value="TOP2c"/>
    <property type="match status" value="1"/>
</dbReference>
<dbReference type="Proteomes" id="UP001314903">
    <property type="component" value="Unassembled WGS sequence"/>
</dbReference>
<dbReference type="PANTHER" id="PTHR45866">
    <property type="entry name" value="DNA GYRASE/TOPOISOMERASE SUBUNIT B"/>
    <property type="match status" value="1"/>
</dbReference>
<dbReference type="InterPro" id="IPR000565">
    <property type="entry name" value="Topo_IIA_B"/>
</dbReference>
<dbReference type="InterPro" id="IPR002288">
    <property type="entry name" value="DNA_gyrase_B_C"/>
</dbReference>
<evidence type="ECO:0000259" key="8">
    <source>
        <dbReference type="PROSITE" id="PS50880"/>
    </source>
</evidence>
<dbReference type="GO" id="GO:0003918">
    <property type="term" value="F:DNA topoisomerase type II (double strand cut, ATP-hydrolyzing) activity"/>
    <property type="evidence" value="ECO:0007669"/>
    <property type="project" value="UniProtKB-EC"/>
</dbReference>
<dbReference type="PRINTS" id="PR00418">
    <property type="entry name" value="TPI2FAMILY"/>
</dbReference>
<dbReference type="SUPFAM" id="SSF55874">
    <property type="entry name" value="ATPase domain of HSP90 chaperone/DNA topoisomerase II/histidine kinase"/>
    <property type="match status" value="1"/>
</dbReference>
<dbReference type="RefSeq" id="WP_209661936.1">
    <property type="nucleotide sequence ID" value="NZ_JAGGLI010000045.1"/>
</dbReference>
<dbReference type="Gene3D" id="3.40.50.670">
    <property type="match status" value="1"/>
</dbReference>
<name>A0ABS4KM66_9FIRM</name>
<reference evidence="9 10" key="1">
    <citation type="submission" date="2021-03" db="EMBL/GenBank/DDBJ databases">
        <title>Genomic Encyclopedia of Type Strains, Phase IV (KMG-IV): sequencing the most valuable type-strain genomes for metagenomic binning, comparative biology and taxonomic classification.</title>
        <authorList>
            <person name="Goeker M."/>
        </authorList>
    </citation>
    <scope>NUCLEOTIDE SEQUENCE [LARGE SCALE GENOMIC DNA]</scope>
    <source>
        <strain evidence="9 10">DSM 27512</strain>
    </source>
</reference>
<dbReference type="Gene3D" id="3.30.230.10">
    <property type="match status" value="1"/>
</dbReference>
<dbReference type="Gene3D" id="3.30.565.10">
    <property type="entry name" value="Histidine kinase-like ATPase, C-terminal domain"/>
    <property type="match status" value="1"/>
</dbReference>
<evidence type="ECO:0000256" key="7">
    <source>
        <dbReference type="ARBA" id="ARBA00023235"/>
    </source>
</evidence>
<dbReference type="NCBIfam" id="NF004189">
    <property type="entry name" value="PRK05644.1"/>
    <property type="match status" value="1"/>
</dbReference>
<keyword evidence="10" id="KW-1185">Reference proteome</keyword>
<accession>A0ABS4KM66</accession>
<comment type="catalytic activity">
    <reaction evidence="1">
        <text>ATP-dependent breakage, passage and rejoining of double-stranded DNA.</text>
        <dbReference type="EC" id="5.6.2.2"/>
    </reaction>
</comment>
<dbReference type="EMBL" id="JAGGLI010000045">
    <property type="protein sequence ID" value="MBP2028878.1"/>
    <property type="molecule type" value="Genomic_DNA"/>
</dbReference>